<protein>
    <recommendedName>
        <fullName evidence="2">F-box domain-containing protein</fullName>
    </recommendedName>
</protein>
<dbReference type="InParanoid" id="A0A1X2H1T8"/>
<evidence type="ECO:0000256" key="1">
    <source>
        <dbReference type="SAM" id="MobiDB-lite"/>
    </source>
</evidence>
<dbReference type="SUPFAM" id="SSF81383">
    <property type="entry name" value="F-box domain"/>
    <property type="match status" value="1"/>
</dbReference>
<dbReference type="InterPro" id="IPR001810">
    <property type="entry name" value="F-box_dom"/>
</dbReference>
<dbReference type="InterPro" id="IPR036047">
    <property type="entry name" value="F-box-like_dom_sf"/>
</dbReference>
<dbReference type="Pfam" id="PF00646">
    <property type="entry name" value="F-box"/>
    <property type="match status" value="1"/>
</dbReference>
<keyword evidence="4" id="KW-1185">Reference proteome</keyword>
<evidence type="ECO:0000259" key="2">
    <source>
        <dbReference type="PROSITE" id="PS50181"/>
    </source>
</evidence>
<name>A0A1X2H1T8_SYNRA</name>
<evidence type="ECO:0000313" key="4">
    <source>
        <dbReference type="Proteomes" id="UP000242180"/>
    </source>
</evidence>
<organism evidence="3 4">
    <name type="scientific">Syncephalastrum racemosum</name>
    <name type="common">Filamentous fungus</name>
    <dbReference type="NCBI Taxonomy" id="13706"/>
    <lineage>
        <taxon>Eukaryota</taxon>
        <taxon>Fungi</taxon>
        <taxon>Fungi incertae sedis</taxon>
        <taxon>Mucoromycota</taxon>
        <taxon>Mucoromycotina</taxon>
        <taxon>Mucoromycetes</taxon>
        <taxon>Mucorales</taxon>
        <taxon>Syncephalastraceae</taxon>
        <taxon>Syncephalastrum</taxon>
    </lineage>
</organism>
<accession>A0A1X2H1T8</accession>
<dbReference type="EMBL" id="MCGN01000011">
    <property type="protein sequence ID" value="ORY91390.1"/>
    <property type="molecule type" value="Genomic_DNA"/>
</dbReference>
<dbReference type="Proteomes" id="UP000242180">
    <property type="component" value="Unassembled WGS sequence"/>
</dbReference>
<sequence length="255" mass="29487">MKNVLALTRLERLPLEIIMIILLQLSLLDFYELRRTSPFFLHLLDSDDQGQYLHHGVAFRYYLPAPSPFSYQRIFRILAGRHCQVCGGSANLGGLRQYWVLGALCCNTCIIRCTTTLAALTPEQMQAVQQLNIPTQDLYRAAMHRFRRRNPFGPVGPVNRVVWSRHLTEGYLPDATQEERDSRNRQLQVLDSAMRTRMRHDTRFGLLGKRQWDQHHPPADWGRLQPIPIRRQPPPQRGRGQSRRGQSGSGQRGQQ</sequence>
<feature type="compositionally biased region" description="Low complexity" evidence="1">
    <location>
        <begin position="237"/>
        <end position="246"/>
    </location>
</feature>
<evidence type="ECO:0000313" key="3">
    <source>
        <dbReference type="EMBL" id="ORY91390.1"/>
    </source>
</evidence>
<feature type="domain" description="F-box" evidence="2">
    <location>
        <begin position="7"/>
        <end position="53"/>
    </location>
</feature>
<feature type="region of interest" description="Disordered" evidence="1">
    <location>
        <begin position="208"/>
        <end position="255"/>
    </location>
</feature>
<gene>
    <name evidence="3" type="ORF">BCR43DRAFT_518733</name>
</gene>
<dbReference type="AlphaFoldDB" id="A0A1X2H1T8"/>
<dbReference type="PROSITE" id="PS50181">
    <property type="entry name" value="FBOX"/>
    <property type="match status" value="1"/>
</dbReference>
<reference evidence="3 4" key="1">
    <citation type="submission" date="2016-07" db="EMBL/GenBank/DDBJ databases">
        <title>Pervasive Adenine N6-methylation of Active Genes in Fungi.</title>
        <authorList>
            <consortium name="DOE Joint Genome Institute"/>
            <person name="Mondo S.J."/>
            <person name="Dannebaum R.O."/>
            <person name="Kuo R.C."/>
            <person name="Labutti K."/>
            <person name="Haridas S."/>
            <person name="Kuo A."/>
            <person name="Salamov A."/>
            <person name="Ahrendt S.R."/>
            <person name="Lipzen A."/>
            <person name="Sullivan W."/>
            <person name="Andreopoulos W.B."/>
            <person name="Clum A."/>
            <person name="Lindquist E."/>
            <person name="Daum C."/>
            <person name="Ramamoorthy G.K."/>
            <person name="Gryganskyi A."/>
            <person name="Culley D."/>
            <person name="Magnuson J.K."/>
            <person name="James T.Y."/>
            <person name="O'Malley M.A."/>
            <person name="Stajich J.E."/>
            <person name="Spatafora J.W."/>
            <person name="Visel A."/>
            <person name="Grigoriev I.V."/>
        </authorList>
    </citation>
    <scope>NUCLEOTIDE SEQUENCE [LARGE SCALE GENOMIC DNA]</scope>
    <source>
        <strain evidence="3 4">NRRL 2496</strain>
    </source>
</reference>
<proteinExistence type="predicted"/>
<comment type="caution">
    <text evidence="3">The sequence shown here is derived from an EMBL/GenBank/DDBJ whole genome shotgun (WGS) entry which is preliminary data.</text>
</comment>